<name>A0A9D2EJB2_9FIRM</name>
<reference evidence="1" key="2">
    <citation type="submission" date="2021-04" db="EMBL/GenBank/DDBJ databases">
        <authorList>
            <person name="Gilroy R."/>
        </authorList>
    </citation>
    <scope>NUCLEOTIDE SEQUENCE</scope>
    <source>
        <strain evidence="1">CHK179-28034</strain>
    </source>
</reference>
<evidence type="ECO:0000313" key="2">
    <source>
        <dbReference type="Proteomes" id="UP000824049"/>
    </source>
</evidence>
<reference evidence="1" key="1">
    <citation type="journal article" date="2021" name="PeerJ">
        <title>Extensive microbial diversity within the chicken gut microbiome revealed by metagenomics and culture.</title>
        <authorList>
            <person name="Gilroy R."/>
            <person name="Ravi A."/>
            <person name="Getino M."/>
            <person name="Pursley I."/>
            <person name="Horton D.L."/>
            <person name="Alikhan N.F."/>
            <person name="Baker D."/>
            <person name="Gharbi K."/>
            <person name="Hall N."/>
            <person name="Watson M."/>
            <person name="Adriaenssens E.M."/>
            <person name="Foster-Nyarko E."/>
            <person name="Jarju S."/>
            <person name="Secka A."/>
            <person name="Antonio M."/>
            <person name="Oren A."/>
            <person name="Chaudhuri R.R."/>
            <person name="La Ragione R."/>
            <person name="Hildebrand F."/>
            <person name="Pallen M.J."/>
        </authorList>
    </citation>
    <scope>NUCLEOTIDE SEQUENCE</scope>
    <source>
        <strain evidence="1">CHK179-28034</strain>
    </source>
</reference>
<dbReference type="EMBL" id="DXBR01000008">
    <property type="protein sequence ID" value="HIZ38430.1"/>
    <property type="molecule type" value="Genomic_DNA"/>
</dbReference>
<proteinExistence type="predicted"/>
<comment type="caution">
    <text evidence="1">The sequence shown here is derived from an EMBL/GenBank/DDBJ whole genome shotgun (WGS) entry which is preliminary data.</text>
</comment>
<accession>A0A9D2EJB2</accession>
<dbReference type="AlphaFoldDB" id="A0A9D2EJB2"/>
<organism evidence="1 2">
    <name type="scientific">Candidatus Anaerobutyricum stercoris</name>
    <dbReference type="NCBI Taxonomy" id="2838457"/>
    <lineage>
        <taxon>Bacteria</taxon>
        <taxon>Bacillati</taxon>
        <taxon>Bacillota</taxon>
        <taxon>Clostridia</taxon>
        <taxon>Lachnospirales</taxon>
        <taxon>Lachnospiraceae</taxon>
        <taxon>Anaerobutyricum</taxon>
    </lineage>
</organism>
<protein>
    <submittedName>
        <fullName evidence="1">Uncharacterized protein</fullName>
    </submittedName>
</protein>
<dbReference type="Proteomes" id="UP000824049">
    <property type="component" value="Unassembled WGS sequence"/>
</dbReference>
<sequence length="387" mass="44277">MMAVKQIDMNEKKETVWASLQEICDETRLVRDPETGRMMKKPASFASMKALLQGAFRFVEFFEQLHREGSVWESDAADGFRFSLATGEMVYEDSSAGPLIINEFLAPELVECIKERMAAPASAEEADNAAELPFTVETDRYFMAVFLFEYFFHTGSPFEGKKMVNRCFLSPLEKELFRAEQGQFCMDIGENENTPVKGIQDKLIHYWEEYPEMLRKMFQRAFMDGGTLCELRPTEVDWKQVLVQLMMDCQVCGCGFRGFSNRLLPQENGTLRCPVCGKTWYVLTDGMNRILLAEGVKLYACQTGRDAFDKDTVTALVAENRNKKGLYGIKNVSKGVWRGLFPDGTTREIKEGQGIPIWNGMQVRFETGEEWRLRLTPERKTGNIEEV</sequence>
<gene>
    <name evidence="1" type="ORF">H9968_00675</name>
</gene>
<evidence type="ECO:0000313" key="1">
    <source>
        <dbReference type="EMBL" id="HIZ38430.1"/>
    </source>
</evidence>